<keyword evidence="2" id="KW-1185">Reference proteome</keyword>
<dbReference type="AlphaFoldDB" id="A0A7G2C0G2"/>
<evidence type="ECO:0000313" key="2">
    <source>
        <dbReference type="Proteomes" id="UP000515908"/>
    </source>
</evidence>
<dbReference type="EMBL" id="LR877145">
    <property type="protein sequence ID" value="CAD2213220.1"/>
    <property type="molecule type" value="Genomic_DNA"/>
</dbReference>
<dbReference type="VEuPathDB" id="TriTrypDB:ADEAN_000065700"/>
<evidence type="ECO:0000313" key="1">
    <source>
        <dbReference type="EMBL" id="CAD2213220.1"/>
    </source>
</evidence>
<organism evidence="1 2">
    <name type="scientific">Angomonas deanei</name>
    <dbReference type="NCBI Taxonomy" id="59799"/>
    <lineage>
        <taxon>Eukaryota</taxon>
        <taxon>Discoba</taxon>
        <taxon>Euglenozoa</taxon>
        <taxon>Kinetoplastea</taxon>
        <taxon>Metakinetoplastina</taxon>
        <taxon>Trypanosomatida</taxon>
        <taxon>Trypanosomatidae</taxon>
        <taxon>Strigomonadinae</taxon>
        <taxon>Angomonas</taxon>
    </lineage>
</organism>
<reference evidence="1 2" key="1">
    <citation type="submission" date="2020-08" db="EMBL/GenBank/DDBJ databases">
        <authorList>
            <person name="Newling K."/>
            <person name="Davey J."/>
            <person name="Forrester S."/>
        </authorList>
    </citation>
    <scope>NUCLEOTIDE SEQUENCE [LARGE SCALE GENOMIC DNA]</scope>
    <source>
        <strain evidence="2">Crithidia deanei Carvalho (ATCC PRA-265)</strain>
    </source>
</reference>
<sequence>MRQRHEKRKRRELNATARRTALLGPFLFYFDNDESLLAFLKNPILYLEQAAPSPVLLTPTTLRRLRGQCVCGRQGP</sequence>
<gene>
    <name evidence="1" type="ORF">ADEAN_000065700</name>
</gene>
<proteinExistence type="predicted"/>
<accession>A0A7G2C0G2</accession>
<dbReference type="Proteomes" id="UP000515908">
    <property type="component" value="Chromosome 01"/>
</dbReference>
<protein>
    <submittedName>
        <fullName evidence="1">Uncharacterized protein</fullName>
    </submittedName>
</protein>
<name>A0A7G2C0G2_9TRYP</name>